<dbReference type="HOGENOM" id="CLU_023581_0_0_1"/>
<feature type="region of interest" description="Disordered" evidence="1">
    <location>
        <begin position="378"/>
        <end position="452"/>
    </location>
</feature>
<name>D8PKX5_SCHCM</name>
<dbReference type="VEuPathDB" id="FungiDB:SCHCODRAFT_02599410"/>
<sequence>MSSIYRAASPYGRSASPNPYGAHPPASPYAQPASIPYGGQQAGSVYGQPAAASGYAAAPYGQGPTTPYAQPATSPFAPTAPSPYGQPAASPYATSTPAYGARAASPYAQPSMLPHTPGPTTPYGDPGMGGMGAPQPQTQGQASIQPGSITYTTSTGPDGRLVYHPFKAVPASYKTSTGIVSGIQWVPAEATSVLPSGAQPANDDFMSSWTRTGRLNAEEERSVKEWQRDEDRRRRREEREASHRVREKSRVRERSSVRGDDFELERARDRDNAARSRRKSFVGPAASPYAATQTYGAQGMPGGTSPYAPPASPYVGSNAGGYAGSTAGTAGGYAGSAAGGYAGSAAGGYTRERKYSTGEQLASHMADLDLDRGVDYNTRQSRRRSAYGAPDAGGYSTRPTTPGYTGQVYPKGHIMEGQPIPPGQPYPTARSRATTPAPPSHTPLPGTTSSAYGGPVTFPSAGVGGGASPNMGGNLALAGGPPILPETGQLAPPESFSRPPNAAMPYTPFASPMYIAQMTDIVRDIPPMPLVLGPHDVSHEDWTRMMADIARAWAGVLPIAQDGRKQKRSSLVSHMLDAWNQNFYMARGVEVVLYKGRERRSGPASGMMDGVLQDGRFSDTEESDTTESDLDDENSLTGAYGGAYGGGGAYGRGADGNYGRNADGLYGRQAGKEERRRRRREKRARRKEREMHKVYSIQIICLPSGGPGGAGAVAQAPPMTPAGMASPYHRGY</sequence>
<protein>
    <submittedName>
        <fullName evidence="2">Uncharacterized protein</fullName>
    </submittedName>
</protein>
<dbReference type="Proteomes" id="UP000007431">
    <property type="component" value="Unassembled WGS sequence"/>
</dbReference>
<feature type="region of interest" description="Disordered" evidence="1">
    <location>
        <begin position="600"/>
        <end position="638"/>
    </location>
</feature>
<evidence type="ECO:0000256" key="1">
    <source>
        <dbReference type="SAM" id="MobiDB-lite"/>
    </source>
</evidence>
<feature type="region of interest" description="Disordered" evidence="1">
    <location>
        <begin position="212"/>
        <end position="285"/>
    </location>
</feature>
<feature type="region of interest" description="Disordered" evidence="1">
    <location>
        <begin position="1"/>
        <end position="35"/>
    </location>
</feature>
<evidence type="ECO:0000313" key="2">
    <source>
        <dbReference type="EMBL" id="EFJ03336.1"/>
    </source>
</evidence>
<feature type="region of interest" description="Disordered" evidence="1">
    <location>
        <begin position="661"/>
        <end position="690"/>
    </location>
</feature>
<dbReference type="InParanoid" id="D8PKX5"/>
<feature type="compositionally biased region" description="Basic residues" evidence="1">
    <location>
        <begin position="675"/>
        <end position="686"/>
    </location>
</feature>
<dbReference type="OMA" id="YHEDWIR"/>
<dbReference type="AlphaFoldDB" id="D8PKX5"/>
<dbReference type="InterPro" id="IPR028018">
    <property type="entry name" value="DUF4646"/>
</dbReference>
<reference evidence="2 3" key="1">
    <citation type="journal article" date="2010" name="Nat. Biotechnol.">
        <title>Genome sequence of the model mushroom Schizophyllum commune.</title>
        <authorList>
            <person name="Ohm R.A."/>
            <person name="de Jong J.F."/>
            <person name="Lugones L.G."/>
            <person name="Aerts A."/>
            <person name="Kothe E."/>
            <person name="Stajich J.E."/>
            <person name="de Vries R.P."/>
            <person name="Record E."/>
            <person name="Levasseur A."/>
            <person name="Baker S.E."/>
            <person name="Bartholomew K.A."/>
            <person name="Coutinho P.M."/>
            <person name="Erdmann S."/>
            <person name="Fowler T.J."/>
            <person name="Gathman A.C."/>
            <person name="Lombard V."/>
            <person name="Henrissat B."/>
            <person name="Knabe N."/>
            <person name="Kuees U."/>
            <person name="Lilly W.W."/>
            <person name="Lindquist E."/>
            <person name="Lucas S."/>
            <person name="Magnuson J.K."/>
            <person name="Piumi F."/>
            <person name="Raudaskoski M."/>
            <person name="Salamov A."/>
            <person name="Schmutz J."/>
            <person name="Schwarze F.W.M.R."/>
            <person name="vanKuyk P.A."/>
            <person name="Horton J.S."/>
            <person name="Grigoriev I.V."/>
            <person name="Woesten H.A.B."/>
        </authorList>
    </citation>
    <scope>NUCLEOTIDE SEQUENCE [LARGE SCALE GENOMIC DNA]</scope>
    <source>
        <strain evidence="3">H4-8 / FGSC 9210</strain>
    </source>
</reference>
<feature type="compositionally biased region" description="Gly residues" evidence="1">
    <location>
        <begin position="326"/>
        <end position="346"/>
    </location>
</feature>
<dbReference type="eggNOG" id="ENOG502SK18">
    <property type="taxonomic scope" value="Eukaryota"/>
</dbReference>
<feature type="region of interest" description="Disordered" evidence="1">
    <location>
        <begin position="66"/>
        <end position="92"/>
    </location>
</feature>
<proteinExistence type="predicted"/>
<gene>
    <name evidence="2" type="ORF">SCHCODRAFT_83951</name>
</gene>
<dbReference type="Pfam" id="PF15496">
    <property type="entry name" value="DUF4646"/>
    <property type="match status" value="1"/>
</dbReference>
<dbReference type="EMBL" id="GL377302">
    <property type="protein sequence ID" value="EFJ03336.1"/>
    <property type="molecule type" value="Genomic_DNA"/>
</dbReference>
<feature type="compositionally biased region" description="Acidic residues" evidence="1">
    <location>
        <begin position="620"/>
        <end position="634"/>
    </location>
</feature>
<keyword evidence="3" id="KW-1185">Reference proteome</keyword>
<accession>D8PKX5</accession>
<feature type="region of interest" description="Disordered" evidence="1">
    <location>
        <begin position="326"/>
        <end position="348"/>
    </location>
</feature>
<feature type="compositionally biased region" description="Polar residues" evidence="1">
    <location>
        <begin position="142"/>
        <end position="156"/>
    </location>
</feature>
<feature type="region of interest" description="Disordered" evidence="1">
    <location>
        <begin position="107"/>
        <end position="156"/>
    </location>
</feature>
<evidence type="ECO:0000313" key="3">
    <source>
        <dbReference type="Proteomes" id="UP000007431"/>
    </source>
</evidence>
<organism evidence="3">
    <name type="scientific">Schizophyllum commune (strain H4-8 / FGSC 9210)</name>
    <name type="common">Split gill fungus</name>
    <dbReference type="NCBI Taxonomy" id="578458"/>
    <lineage>
        <taxon>Eukaryota</taxon>
        <taxon>Fungi</taxon>
        <taxon>Dikarya</taxon>
        <taxon>Basidiomycota</taxon>
        <taxon>Agaricomycotina</taxon>
        <taxon>Agaricomycetes</taxon>
        <taxon>Agaricomycetidae</taxon>
        <taxon>Agaricales</taxon>
        <taxon>Schizophyllaceae</taxon>
        <taxon>Schizophyllum</taxon>
    </lineage>
</organism>
<feature type="compositionally biased region" description="Basic and acidic residues" evidence="1">
    <location>
        <begin position="216"/>
        <end position="274"/>
    </location>
</feature>